<reference evidence="2 3" key="1">
    <citation type="journal article" date="2014" name="Int. J. Syst. Evol. Microbiol.">
        <title>Sneathiella chungangensis sp. nov., isolated from a marine sand, and emended description of the genus Sneathiella.</title>
        <authorList>
            <person name="Siamphan C."/>
            <person name="Kim H."/>
            <person name="Lee J.S."/>
            <person name="Kim W."/>
        </authorList>
    </citation>
    <scope>NUCLEOTIDE SEQUENCE [LARGE SCALE GENOMIC DNA]</scope>
    <source>
        <strain evidence="2 3">KCTC 32476</strain>
    </source>
</reference>
<gene>
    <name evidence="2" type="ORF">GQF03_17415</name>
</gene>
<keyword evidence="1" id="KW-0732">Signal</keyword>
<organism evidence="2 3">
    <name type="scientific">Sneathiella chungangensis</name>
    <dbReference type="NCBI Taxonomy" id="1418234"/>
    <lineage>
        <taxon>Bacteria</taxon>
        <taxon>Pseudomonadati</taxon>
        <taxon>Pseudomonadota</taxon>
        <taxon>Alphaproteobacteria</taxon>
        <taxon>Sneathiellales</taxon>
        <taxon>Sneathiellaceae</taxon>
        <taxon>Sneathiella</taxon>
    </lineage>
</organism>
<feature type="signal peptide" evidence="1">
    <location>
        <begin position="1"/>
        <end position="24"/>
    </location>
</feature>
<dbReference type="Proteomes" id="UP000445696">
    <property type="component" value="Unassembled WGS sequence"/>
</dbReference>
<evidence type="ECO:0000313" key="2">
    <source>
        <dbReference type="EMBL" id="MZR24116.1"/>
    </source>
</evidence>
<dbReference type="RefSeq" id="WP_161340574.1">
    <property type="nucleotide sequence ID" value="NZ_JBHSDG010000003.1"/>
</dbReference>
<dbReference type="AlphaFoldDB" id="A0A845MM09"/>
<proteinExistence type="predicted"/>
<accession>A0A845MM09</accession>
<evidence type="ECO:0008006" key="4">
    <source>
        <dbReference type="Google" id="ProtNLM"/>
    </source>
</evidence>
<name>A0A845MM09_9PROT</name>
<dbReference type="EMBL" id="WTVA01000015">
    <property type="protein sequence ID" value="MZR24116.1"/>
    <property type="molecule type" value="Genomic_DNA"/>
</dbReference>
<evidence type="ECO:0000313" key="3">
    <source>
        <dbReference type="Proteomes" id="UP000445696"/>
    </source>
</evidence>
<sequence length="116" mass="12394">MDKRTFLKTIAALPAVAIPTAAVAGDNDRLIAAMVAEHARLSDWAGSPDCQTDDDLTAAMEAANNATATLHEIPADSLAGVREKVRWLRRPENFNNGCLGGCDVLTSIFEDVERLG</sequence>
<evidence type="ECO:0000256" key="1">
    <source>
        <dbReference type="SAM" id="SignalP"/>
    </source>
</evidence>
<keyword evidence="3" id="KW-1185">Reference proteome</keyword>
<comment type="caution">
    <text evidence="2">The sequence shown here is derived from an EMBL/GenBank/DDBJ whole genome shotgun (WGS) entry which is preliminary data.</text>
</comment>
<protein>
    <recommendedName>
        <fullName evidence="4">Twin-arginine translocation signal domain-containing protein</fullName>
    </recommendedName>
</protein>
<feature type="chain" id="PRO_5032565755" description="Twin-arginine translocation signal domain-containing protein" evidence="1">
    <location>
        <begin position="25"/>
        <end position="116"/>
    </location>
</feature>